<dbReference type="SUPFAM" id="SSF56935">
    <property type="entry name" value="Porins"/>
    <property type="match status" value="1"/>
</dbReference>
<feature type="chain" id="PRO_5016437270" evidence="8">
    <location>
        <begin position="19"/>
        <end position="799"/>
    </location>
</feature>
<dbReference type="PANTHER" id="PTHR40980">
    <property type="entry name" value="PLUG DOMAIN-CONTAINING PROTEIN"/>
    <property type="match status" value="1"/>
</dbReference>
<gene>
    <name evidence="11" type="ORF">LX64_03346</name>
</gene>
<sequence length="799" mass="91133">MKLLLFSLCLLLCCKMHAQQNLPLTKKMGTLSGNLKQQNTHAPMPYVTFTIQDSTGKMIAGGITNENGDFITYDVPLGGKYLLTCSFMGYRPITKLFTISSISSRLDIGTLMLEEDPKQLKEVTVAGEKSTINLQLDKKVFEVGKDILSQNGAVNDLLNNVPSVTVSPTGSVSLRGNNNVIVLINGRRSGLTQTNALDQIPADQVERIEIVTNPSANYDASGTAGIINIVLKKNKKGGFTGQVRLQAGSPNDSRIAPSLNFKSNKLNIFSTLGWRYSDYVGDYLSNQTINNKGVNTYMNYRSGEKRHDDGQMIYTGADYYLNDKHTFTVAYLKNATKDHDKTNAQYDFLNTHLTNDCTIKRWGESWEKRDYNQLEFNFTKLFTQPGRKWTVDMQYDFWNSNKKWVLETGMIAPVITPQSAIRTFSSGNSRDFLLQTDYIHPIAKNSKLTLGAKVEHRVVNSDYKAEEKSGNEWETYDNIDNKLSYKEFISSAYAQFNQQYKHWSYLVGLRVEQSNINIADRVKSFNSTKNYGRLFPSVHINYEIKTGSAFQLSYSKRINRPSLWLLYPFNELTDLNAQYVGNPGLNPSFGHVFELGFLRNWKKVTFNPSIYYQNTLSPIQDYTYRNEQEVFITTPINIHRETRTGFELSINYSPIKVLQLNTELNIYTFSQAGKYEQQDFDFNGHILTGRASAQWKLPAKFAFQARYNYSGPRQNAQSKNRTMQWLDMGISKNMWKDKLTIVIDVTNLFNTRQTRTTVTGTNYTFYQMSNPNAARYRVSVAYKFKGQDAPRQAQSGNRN</sequence>
<dbReference type="Pfam" id="PF07715">
    <property type="entry name" value="Plug"/>
    <property type="match status" value="1"/>
</dbReference>
<dbReference type="PROSITE" id="PS52016">
    <property type="entry name" value="TONB_DEPENDENT_REC_3"/>
    <property type="match status" value="1"/>
</dbReference>
<dbReference type="InterPro" id="IPR012910">
    <property type="entry name" value="Plug_dom"/>
</dbReference>
<dbReference type="Gene3D" id="2.40.170.20">
    <property type="entry name" value="TonB-dependent receptor, beta-barrel domain"/>
    <property type="match status" value="1"/>
</dbReference>
<feature type="signal peptide" evidence="8">
    <location>
        <begin position="1"/>
        <end position="18"/>
    </location>
</feature>
<evidence type="ECO:0000259" key="10">
    <source>
        <dbReference type="Pfam" id="PF14905"/>
    </source>
</evidence>
<keyword evidence="3 7" id="KW-1134">Transmembrane beta strand</keyword>
<evidence type="ECO:0000313" key="11">
    <source>
        <dbReference type="EMBL" id="RAJ02335.1"/>
    </source>
</evidence>
<evidence type="ECO:0000259" key="9">
    <source>
        <dbReference type="Pfam" id="PF07715"/>
    </source>
</evidence>
<evidence type="ECO:0000256" key="2">
    <source>
        <dbReference type="ARBA" id="ARBA00022448"/>
    </source>
</evidence>
<reference evidence="11 12" key="1">
    <citation type="submission" date="2018-06" db="EMBL/GenBank/DDBJ databases">
        <title>Genomic Encyclopedia of Archaeal and Bacterial Type Strains, Phase II (KMG-II): from individual species to whole genera.</title>
        <authorList>
            <person name="Goeker M."/>
        </authorList>
    </citation>
    <scope>NUCLEOTIDE SEQUENCE [LARGE SCALE GENOMIC DNA]</scope>
    <source>
        <strain evidence="11 12">DSM 23857</strain>
    </source>
</reference>
<name>A0A327QEA0_9BACT</name>
<evidence type="ECO:0000256" key="5">
    <source>
        <dbReference type="ARBA" id="ARBA00023136"/>
    </source>
</evidence>
<evidence type="ECO:0000256" key="8">
    <source>
        <dbReference type="SAM" id="SignalP"/>
    </source>
</evidence>
<evidence type="ECO:0000313" key="12">
    <source>
        <dbReference type="Proteomes" id="UP000249547"/>
    </source>
</evidence>
<dbReference type="EMBL" id="QLLL01000006">
    <property type="protein sequence ID" value="RAJ02335.1"/>
    <property type="molecule type" value="Genomic_DNA"/>
</dbReference>
<dbReference type="GO" id="GO:0009279">
    <property type="term" value="C:cell outer membrane"/>
    <property type="evidence" value="ECO:0007669"/>
    <property type="project" value="UniProtKB-SubCell"/>
</dbReference>
<comment type="similarity">
    <text evidence="7">Belongs to the TonB-dependent receptor family.</text>
</comment>
<keyword evidence="2 7" id="KW-0813">Transport</keyword>
<dbReference type="OrthoDB" id="905812at2"/>
<proteinExistence type="inferred from homology"/>
<dbReference type="InterPro" id="IPR039426">
    <property type="entry name" value="TonB-dep_rcpt-like"/>
</dbReference>
<comment type="subcellular location">
    <subcellularLocation>
        <location evidence="1 7">Cell outer membrane</location>
        <topology evidence="1 7">Multi-pass membrane protein</topology>
    </subcellularLocation>
</comment>
<keyword evidence="11" id="KW-0675">Receptor</keyword>
<keyword evidence="12" id="KW-1185">Reference proteome</keyword>
<keyword evidence="6 7" id="KW-0998">Cell outer membrane</keyword>
<dbReference type="AlphaFoldDB" id="A0A327QEA0"/>
<keyword evidence="8" id="KW-0732">Signal</keyword>
<organism evidence="11 12">
    <name type="scientific">Chitinophaga skermanii</name>
    <dbReference type="NCBI Taxonomy" id="331697"/>
    <lineage>
        <taxon>Bacteria</taxon>
        <taxon>Pseudomonadati</taxon>
        <taxon>Bacteroidota</taxon>
        <taxon>Chitinophagia</taxon>
        <taxon>Chitinophagales</taxon>
        <taxon>Chitinophagaceae</taxon>
        <taxon>Chitinophaga</taxon>
    </lineage>
</organism>
<dbReference type="InterPro" id="IPR037066">
    <property type="entry name" value="Plug_dom_sf"/>
</dbReference>
<evidence type="ECO:0000256" key="1">
    <source>
        <dbReference type="ARBA" id="ARBA00004571"/>
    </source>
</evidence>
<dbReference type="Pfam" id="PF14905">
    <property type="entry name" value="OMP_b-brl_3"/>
    <property type="match status" value="1"/>
</dbReference>
<dbReference type="Proteomes" id="UP000249547">
    <property type="component" value="Unassembled WGS sequence"/>
</dbReference>
<accession>A0A327QEA0</accession>
<comment type="caution">
    <text evidence="11">The sequence shown here is derived from an EMBL/GenBank/DDBJ whole genome shotgun (WGS) entry which is preliminary data.</text>
</comment>
<keyword evidence="4 7" id="KW-0812">Transmembrane</keyword>
<evidence type="ECO:0000256" key="7">
    <source>
        <dbReference type="PROSITE-ProRule" id="PRU01360"/>
    </source>
</evidence>
<dbReference type="Gene3D" id="2.170.130.10">
    <property type="entry name" value="TonB-dependent receptor, plug domain"/>
    <property type="match status" value="1"/>
</dbReference>
<keyword evidence="5 7" id="KW-0472">Membrane</keyword>
<dbReference type="PANTHER" id="PTHR40980:SF4">
    <property type="entry name" value="TONB-DEPENDENT RECEPTOR-LIKE BETA-BARREL DOMAIN-CONTAINING PROTEIN"/>
    <property type="match status" value="1"/>
</dbReference>
<dbReference type="InterPro" id="IPR036942">
    <property type="entry name" value="Beta-barrel_TonB_sf"/>
</dbReference>
<evidence type="ECO:0000256" key="4">
    <source>
        <dbReference type="ARBA" id="ARBA00022692"/>
    </source>
</evidence>
<dbReference type="InterPro" id="IPR041700">
    <property type="entry name" value="OMP_b-brl_3"/>
</dbReference>
<evidence type="ECO:0000256" key="3">
    <source>
        <dbReference type="ARBA" id="ARBA00022452"/>
    </source>
</evidence>
<evidence type="ECO:0000256" key="6">
    <source>
        <dbReference type="ARBA" id="ARBA00023237"/>
    </source>
</evidence>
<feature type="domain" description="TonB-dependent receptor plug" evidence="9">
    <location>
        <begin position="150"/>
        <end position="226"/>
    </location>
</feature>
<dbReference type="RefSeq" id="WP_111598783.1">
    <property type="nucleotide sequence ID" value="NZ_QLLL01000006.1"/>
</dbReference>
<protein>
    <submittedName>
        <fullName evidence="11">Outer membrane receptor protein involved in Fe transport</fullName>
    </submittedName>
</protein>
<dbReference type="SUPFAM" id="SSF49478">
    <property type="entry name" value="Cna protein B-type domain"/>
    <property type="match status" value="1"/>
</dbReference>
<feature type="domain" description="Outer membrane protein beta-barrel" evidence="10">
    <location>
        <begin position="381"/>
        <end position="782"/>
    </location>
</feature>